<reference evidence="2" key="1">
    <citation type="submission" date="2021-02" db="EMBL/GenBank/DDBJ databases">
        <authorList>
            <person name="Dougan E. K."/>
            <person name="Rhodes N."/>
            <person name="Thang M."/>
            <person name="Chan C."/>
        </authorList>
    </citation>
    <scope>NUCLEOTIDE SEQUENCE</scope>
</reference>
<gene>
    <name evidence="2" type="ORF">PGLA2088_LOCUS27176</name>
</gene>
<evidence type="ECO:0000313" key="3">
    <source>
        <dbReference type="Proteomes" id="UP000626109"/>
    </source>
</evidence>
<keyword evidence="1" id="KW-0732">Signal</keyword>
<dbReference type="PANTHER" id="PTHR33880:SF19">
    <property type="entry name" value="EXPRESSED PROTEIN"/>
    <property type="match status" value="1"/>
</dbReference>
<name>A0A813K4E5_POLGL</name>
<evidence type="ECO:0000256" key="1">
    <source>
        <dbReference type="SAM" id="SignalP"/>
    </source>
</evidence>
<accession>A0A813K4E5</accession>
<feature type="chain" id="PRO_5032877582" evidence="1">
    <location>
        <begin position="30"/>
        <end position="235"/>
    </location>
</feature>
<dbReference type="Proteomes" id="UP000626109">
    <property type="component" value="Unassembled WGS sequence"/>
</dbReference>
<organism evidence="2 3">
    <name type="scientific">Polarella glacialis</name>
    <name type="common">Dinoflagellate</name>
    <dbReference type="NCBI Taxonomy" id="89957"/>
    <lineage>
        <taxon>Eukaryota</taxon>
        <taxon>Sar</taxon>
        <taxon>Alveolata</taxon>
        <taxon>Dinophyceae</taxon>
        <taxon>Suessiales</taxon>
        <taxon>Suessiaceae</taxon>
        <taxon>Polarella</taxon>
    </lineage>
</organism>
<dbReference type="AlphaFoldDB" id="A0A813K4E5"/>
<comment type="caution">
    <text evidence="2">The sequence shown here is derived from an EMBL/GenBank/DDBJ whole genome shotgun (WGS) entry which is preliminary data.</text>
</comment>
<feature type="signal peptide" evidence="1">
    <location>
        <begin position="1"/>
        <end position="29"/>
    </location>
</feature>
<dbReference type="PANTHER" id="PTHR33880">
    <property type="entry name" value="EXPRESSED PROTEIN"/>
    <property type="match status" value="1"/>
</dbReference>
<proteinExistence type="predicted"/>
<evidence type="ECO:0000313" key="2">
    <source>
        <dbReference type="EMBL" id="CAE8690938.1"/>
    </source>
</evidence>
<dbReference type="EMBL" id="CAJNNW010027343">
    <property type="protein sequence ID" value="CAE8690938.1"/>
    <property type="molecule type" value="Genomic_DNA"/>
</dbReference>
<sequence>MAAALKGSRAMPLLLAAALLVEVALQVDSADPAAWPAAFHVSLAKNQSGVIGHTDLYYDWLGGRNLHIDRPTTTKAALYDNERKNGSTYYYTPGGSCKVIEMGVGLLPPDWLKGAHYRGQVQVRNSSCHAWDKGDAMGNYTGPFIVYYEDVVTHLPVRWTFFTGMSFDVLAWEPGVSAAVQDWQIPAACFPAEGDASDAPRVATERSVDSWHLAASRLFGVTAASGVEDYGALVV</sequence>
<protein>
    <submittedName>
        <fullName evidence="2">Uncharacterized protein</fullName>
    </submittedName>
</protein>
<dbReference type="InterPro" id="IPR038941">
    <property type="entry name" value="At4g14100-like"/>
</dbReference>